<dbReference type="PANTHER" id="PTHR43728:SF1">
    <property type="entry name" value="FE-S OXIDOREDUCTASE"/>
    <property type="match status" value="1"/>
</dbReference>
<comment type="caution">
    <text evidence="7">The sequence shown here is derived from an EMBL/GenBank/DDBJ whole genome shotgun (WGS) entry which is preliminary data.</text>
</comment>
<accession>A0ABW9N1U0</accession>
<feature type="domain" description="Radical SAM core" evidence="5">
    <location>
        <begin position="33"/>
        <end position="180"/>
    </location>
</feature>
<gene>
    <name evidence="7" type="primary">arsS</name>
    <name evidence="7" type="ORF">AB9Q04_06930</name>
</gene>
<reference evidence="7 8" key="1">
    <citation type="journal article" date="2025" name="Anaerobe">
        <title>Description of Anaerococcus kampingiae sp. nov., Anaerococcus groningensis sp. nov., Anaerococcus martiniensis sp. nov., and Anaerococcus cruorum sp. nov., isolated from human clinical specimens.</title>
        <authorList>
            <person name="Boiten K.E."/>
            <person name="Meijer J."/>
            <person name="van Wezel E.M."/>
            <person name="Veloo A.C.M."/>
        </authorList>
    </citation>
    <scope>NUCLEOTIDE SEQUENCE [LARGE SCALE GENOMIC DNA]</scope>
    <source>
        <strain evidence="7 8">ENR1011</strain>
    </source>
</reference>
<dbReference type="RefSeq" id="WP_410024610.1">
    <property type="nucleotide sequence ID" value="NZ_JBGMEG010000014.1"/>
</dbReference>
<dbReference type="SUPFAM" id="SSF102114">
    <property type="entry name" value="Radical SAM enzymes"/>
    <property type="match status" value="1"/>
</dbReference>
<dbReference type="CDD" id="cd01335">
    <property type="entry name" value="Radical_SAM"/>
    <property type="match status" value="1"/>
</dbReference>
<dbReference type="SFLD" id="SFLDS00029">
    <property type="entry name" value="Radical_SAM"/>
    <property type="match status" value="1"/>
</dbReference>
<dbReference type="InterPro" id="IPR024521">
    <property type="entry name" value="ArsS-like_C"/>
</dbReference>
<dbReference type="EMBL" id="JBGMEG010000014">
    <property type="protein sequence ID" value="MFO3718057.1"/>
    <property type="molecule type" value="Genomic_DNA"/>
</dbReference>
<keyword evidence="4" id="KW-0411">Iron-sulfur</keyword>
<feature type="domain" description="Arsenosugar biosynthesis radical SAM protein ArsS-like C-terminal" evidence="6">
    <location>
        <begin position="189"/>
        <end position="317"/>
    </location>
</feature>
<dbReference type="Pfam" id="PF12345">
    <property type="entry name" value="DUF3641"/>
    <property type="match status" value="1"/>
</dbReference>
<dbReference type="InterPro" id="IPR007197">
    <property type="entry name" value="rSAM"/>
</dbReference>
<evidence type="ECO:0000313" key="7">
    <source>
        <dbReference type="EMBL" id="MFO3718057.1"/>
    </source>
</evidence>
<evidence type="ECO:0000256" key="1">
    <source>
        <dbReference type="ARBA" id="ARBA00022691"/>
    </source>
</evidence>
<dbReference type="Pfam" id="PF04055">
    <property type="entry name" value="Radical_SAM"/>
    <property type="match status" value="1"/>
</dbReference>
<keyword evidence="2" id="KW-0479">Metal-binding</keyword>
<evidence type="ECO:0000313" key="8">
    <source>
        <dbReference type="Proteomes" id="UP001637993"/>
    </source>
</evidence>
<organism evidence="7 8">
    <name type="scientific">Anaerococcus groningensis</name>
    <dbReference type="NCBI Taxonomy" id="3115616"/>
    <lineage>
        <taxon>Bacteria</taxon>
        <taxon>Bacillati</taxon>
        <taxon>Bacillota</taxon>
        <taxon>Tissierellia</taxon>
        <taxon>Tissierellales</taxon>
        <taxon>Peptoniphilaceae</taxon>
        <taxon>Anaerococcus</taxon>
    </lineage>
</organism>
<keyword evidence="3" id="KW-0408">Iron</keyword>
<evidence type="ECO:0000259" key="6">
    <source>
        <dbReference type="Pfam" id="PF12345"/>
    </source>
</evidence>
<dbReference type="Proteomes" id="UP001637993">
    <property type="component" value="Unassembled WGS sequence"/>
</dbReference>
<dbReference type="InterPro" id="IPR026351">
    <property type="entry name" value="rSAM_ArsS-like"/>
</dbReference>
<keyword evidence="1" id="KW-0949">S-adenosyl-L-methionine</keyword>
<dbReference type="PANTHER" id="PTHR43728">
    <property type="entry name" value="SLR0304 PROTEIN"/>
    <property type="match status" value="1"/>
</dbReference>
<dbReference type="InterPro" id="IPR058240">
    <property type="entry name" value="rSAM_sf"/>
</dbReference>
<keyword evidence="8" id="KW-1185">Reference proteome</keyword>
<evidence type="ECO:0000256" key="4">
    <source>
        <dbReference type="ARBA" id="ARBA00023014"/>
    </source>
</evidence>
<evidence type="ECO:0000256" key="2">
    <source>
        <dbReference type="ARBA" id="ARBA00022723"/>
    </source>
</evidence>
<dbReference type="Gene3D" id="3.20.20.70">
    <property type="entry name" value="Aldolase class I"/>
    <property type="match status" value="1"/>
</dbReference>
<evidence type="ECO:0000259" key="5">
    <source>
        <dbReference type="Pfam" id="PF04055"/>
    </source>
</evidence>
<proteinExistence type="predicted"/>
<protein>
    <submittedName>
        <fullName evidence="7">Arsenosugar biosynthesis radical SAM (Seleno)protein ArsS</fullName>
    </submittedName>
</protein>
<name>A0ABW9N1U0_9FIRM</name>
<sequence length="317" mass="36086">MHYFKKVNQAVARFDDRVGYKIKTKDKIDTLQLNITRTCNLACKHCHLSCSPTRKEDMTIDVARECIELLKSYGFSTVDITGGAPEMSGVFKYLVEEATKLGKKVMIRSNLTIYNKKEYEDIPQFLRDHKVDIIASLPFYEREKTDKVRGLGVFEDSIRILKILNALGYGKDPDLNLNLVYNPSGAMIPQSEEELEEVYRVKLRDDYGIVFNDLFAITNSPIGNFGRWLDKSRNLARYMNRLYNSFNDEVVEEVMCRSTLSVDYDGTIHDCDFNLSLGLGIKGKNKTIFDITANDLENRQIITANHCYSCTAGAGSS</sequence>
<dbReference type="InterPro" id="IPR013785">
    <property type="entry name" value="Aldolase_TIM"/>
</dbReference>
<dbReference type="NCBIfam" id="TIGR04167">
    <property type="entry name" value="rSAM_SeCys"/>
    <property type="match status" value="1"/>
</dbReference>
<dbReference type="SFLD" id="SFLDG01067">
    <property type="entry name" value="SPASM/twitch_domain_containing"/>
    <property type="match status" value="1"/>
</dbReference>
<evidence type="ECO:0000256" key="3">
    <source>
        <dbReference type="ARBA" id="ARBA00023004"/>
    </source>
</evidence>